<dbReference type="Proteomes" id="UP000008062">
    <property type="component" value="Chromosome 11"/>
</dbReference>
<dbReference type="eggNOG" id="ENOG502TDD3">
    <property type="taxonomic scope" value="Eukaryota"/>
</dbReference>
<sequence>MSSSSTPPFHRLLSFYSNRNPHDSQTIRLQDSLRGNLSLGLDFPVALAVALGRHLYLKNTTFFSLNIHVPSVKWHTTPLHGVEVDEKKEYTRAEIMEVVRREKGFMAGLDALGVWALAADVKTGRVKGGDVLAFQEGRLLGEVERRRKGREQVLPLWRGGPISVAGHSWFVGRIFGVEVYREGGGRGEVMMATCPESAVQDASNTTSDGRLASLDPRENMLAAFQDDFNGSDWSIRIRPSKHVFGKPTQSERTSRHLCTLYWETAKRCRIVATAETRGHLHKGHRSTSTTSQYNDDISSAHRRHCSTFSEMSS</sequence>
<gene>
    <name evidence="2" type="ORF">MYCGRDRAFT_96703</name>
</gene>
<name>F9XN83_ZYMTI</name>
<keyword evidence="3" id="KW-1185">Reference proteome</keyword>
<organism evidence="2 3">
    <name type="scientific">Zymoseptoria tritici (strain CBS 115943 / IPO323)</name>
    <name type="common">Speckled leaf blotch fungus</name>
    <name type="synonym">Septoria tritici</name>
    <dbReference type="NCBI Taxonomy" id="336722"/>
    <lineage>
        <taxon>Eukaryota</taxon>
        <taxon>Fungi</taxon>
        <taxon>Dikarya</taxon>
        <taxon>Ascomycota</taxon>
        <taxon>Pezizomycotina</taxon>
        <taxon>Dothideomycetes</taxon>
        <taxon>Dothideomycetidae</taxon>
        <taxon>Mycosphaerellales</taxon>
        <taxon>Mycosphaerellaceae</taxon>
        <taxon>Zymoseptoria</taxon>
    </lineage>
</organism>
<feature type="region of interest" description="Disordered" evidence="1">
    <location>
        <begin position="278"/>
        <end position="297"/>
    </location>
</feature>
<dbReference type="HOGENOM" id="CLU_889061_0_0_1"/>
<dbReference type="RefSeq" id="XP_003848584.1">
    <property type="nucleotide sequence ID" value="XM_003848536.1"/>
</dbReference>
<evidence type="ECO:0000313" key="2">
    <source>
        <dbReference type="EMBL" id="EGP83560.1"/>
    </source>
</evidence>
<dbReference type="AlphaFoldDB" id="F9XN83"/>
<dbReference type="GeneID" id="13396265"/>
<dbReference type="EMBL" id="CM001206">
    <property type="protein sequence ID" value="EGP83560.1"/>
    <property type="molecule type" value="Genomic_DNA"/>
</dbReference>
<accession>F9XN83</accession>
<proteinExistence type="predicted"/>
<evidence type="ECO:0000313" key="3">
    <source>
        <dbReference type="Proteomes" id="UP000008062"/>
    </source>
</evidence>
<feature type="compositionally biased region" description="Polar residues" evidence="1">
    <location>
        <begin position="286"/>
        <end position="297"/>
    </location>
</feature>
<evidence type="ECO:0000256" key="1">
    <source>
        <dbReference type="SAM" id="MobiDB-lite"/>
    </source>
</evidence>
<dbReference type="KEGG" id="ztr:MYCGRDRAFT_96703"/>
<dbReference type="OrthoDB" id="2561193at2759"/>
<reference evidence="2 3" key="1">
    <citation type="journal article" date="2011" name="PLoS Genet.">
        <title>Finished genome of the fungal wheat pathogen Mycosphaerella graminicola reveals dispensome structure, chromosome plasticity, and stealth pathogenesis.</title>
        <authorList>
            <person name="Goodwin S.B."/>
            <person name="Ben M'barek S."/>
            <person name="Dhillon B."/>
            <person name="Wittenberg A.H.J."/>
            <person name="Crane C.F."/>
            <person name="Hane J.K."/>
            <person name="Foster A.J."/>
            <person name="Van der Lee T.A.J."/>
            <person name="Grimwood J."/>
            <person name="Aerts A."/>
            <person name="Antoniw J."/>
            <person name="Bailey A."/>
            <person name="Bluhm B."/>
            <person name="Bowler J."/>
            <person name="Bristow J."/>
            <person name="van der Burgt A."/>
            <person name="Canto-Canche B."/>
            <person name="Churchill A.C.L."/>
            <person name="Conde-Ferraez L."/>
            <person name="Cools H.J."/>
            <person name="Coutinho P.M."/>
            <person name="Csukai M."/>
            <person name="Dehal P."/>
            <person name="De Wit P."/>
            <person name="Donzelli B."/>
            <person name="van de Geest H.C."/>
            <person name="van Ham R.C.H.J."/>
            <person name="Hammond-Kosack K.E."/>
            <person name="Henrissat B."/>
            <person name="Kilian A."/>
            <person name="Kobayashi A.K."/>
            <person name="Koopmann E."/>
            <person name="Kourmpetis Y."/>
            <person name="Kuzniar A."/>
            <person name="Lindquist E."/>
            <person name="Lombard V."/>
            <person name="Maliepaard C."/>
            <person name="Martins N."/>
            <person name="Mehrabi R."/>
            <person name="Nap J.P.H."/>
            <person name="Ponomarenko A."/>
            <person name="Rudd J.J."/>
            <person name="Salamov A."/>
            <person name="Schmutz J."/>
            <person name="Schouten H.J."/>
            <person name="Shapiro H."/>
            <person name="Stergiopoulos I."/>
            <person name="Torriani S.F.F."/>
            <person name="Tu H."/>
            <person name="de Vries R.P."/>
            <person name="Waalwijk C."/>
            <person name="Ware S.B."/>
            <person name="Wiebenga A."/>
            <person name="Zwiers L.-H."/>
            <person name="Oliver R.P."/>
            <person name="Grigoriev I.V."/>
            <person name="Kema G.H.J."/>
        </authorList>
    </citation>
    <scope>NUCLEOTIDE SEQUENCE [LARGE SCALE GENOMIC DNA]</scope>
    <source>
        <strain evidence="3">CBS 115943 / IPO323</strain>
    </source>
</reference>
<protein>
    <submittedName>
        <fullName evidence="2">Uncharacterized protein</fullName>
    </submittedName>
</protein>
<dbReference type="InParanoid" id="F9XN83"/>